<evidence type="ECO:0000259" key="6">
    <source>
        <dbReference type="PROSITE" id="PS50111"/>
    </source>
</evidence>
<keyword evidence="5" id="KW-0472">Membrane</keyword>
<dbReference type="PROSITE" id="PS50111">
    <property type="entry name" value="CHEMOTAXIS_TRANSDUC_2"/>
    <property type="match status" value="1"/>
</dbReference>
<dbReference type="Proteomes" id="UP000290191">
    <property type="component" value="Unassembled WGS sequence"/>
</dbReference>
<dbReference type="STRING" id="877500.GCA_000935065_02227"/>
<dbReference type="GO" id="GO:0006935">
    <property type="term" value="P:chemotaxis"/>
    <property type="evidence" value="ECO:0007669"/>
    <property type="project" value="UniProtKB-KW"/>
</dbReference>
<dbReference type="AlphaFoldDB" id="A0A4Q0Y5Z8"/>
<comment type="caution">
    <text evidence="7">The sequence shown here is derived from an EMBL/GenBank/DDBJ whole genome shotgun (WGS) entry which is preliminary data.</text>
</comment>
<dbReference type="GO" id="GO:0004888">
    <property type="term" value="F:transmembrane signaling receptor activity"/>
    <property type="evidence" value="ECO:0007669"/>
    <property type="project" value="InterPro"/>
</dbReference>
<dbReference type="PANTHER" id="PTHR43531:SF11">
    <property type="entry name" value="METHYL-ACCEPTING CHEMOTAXIS PROTEIN 3"/>
    <property type="match status" value="1"/>
</dbReference>
<evidence type="ECO:0000256" key="5">
    <source>
        <dbReference type="SAM" id="Phobius"/>
    </source>
</evidence>
<sequence length="628" mass="70233">MFRLNNLKIVNKVNISPVVVMLFLILISLFSINTLKNDKKTFKDIVEVKFELLNLGNKLLIDTSSYNTLVYKVFNYVTNAYEDSQINEQIELIGKIKKVVAKDLKELKLLAKENTQINKNVLSVEKYIISYNQAVDDAMNDVMNITLDRLLDADIFFVKIEKELKKINTYVNKTNIIAYKQSLENIDWASNIMYFLVAAVLLLSLLITFLVAKSIKDPLKEFQLGLLDFFKYLNQDTKEAKLIKLDGNDELGQMAKIVNNNIKKSKVQIDKDRELVNNAINCANEAKKGFLNIKIEGETTNPALNKLKEVINEMLEKIEINIKNAMNVLSFYTQYDYRPRIDTTHIQGDLKDLSLDINSLAEAISSMLKENQSIGTVLSSSANSLSSDVENLTKAANTQAASLEETAAAIEEITSNMQNSSENINKMNSYANEVSNSVTKGQNLAAKTTSSMDEINEEVTAINEAITVIDQIAFQTNILSLNAAVEAATAGEAGKGFAVVAQEVRNLAARSAQAAKEIKELVGRATIKADEGKEISSEMINGYKELNENIHNTLLLIDEVFQSSKEQFTTMQQINNTVNNLDSVTQQNSIVAQKTEEVAIEVNKIAQKVVEQTNNKKFEEEKKEEIPA</sequence>
<dbReference type="RefSeq" id="WP_129081173.1">
    <property type="nucleotide sequence ID" value="NZ_CP041070.1"/>
</dbReference>
<gene>
    <name evidence="7" type="ORF">CRV06_02345</name>
</gene>
<organism evidence="7 8">
    <name type="scientific">Halarcobacter anaerophilus</name>
    <dbReference type="NCBI Taxonomy" id="877500"/>
    <lineage>
        <taxon>Bacteria</taxon>
        <taxon>Pseudomonadati</taxon>
        <taxon>Campylobacterota</taxon>
        <taxon>Epsilonproteobacteria</taxon>
        <taxon>Campylobacterales</taxon>
        <taxon>Arcobacteraceae</taxon>
        <taxon>Halarcobacter</taxon>
    </lineage>
</organism>
<feature type="transmembrane region" description="Helical" evidence="5">
    <location>
        <begin position="192"/>
        <end position="212"/>
    </location>
</feature>
<dbReference type="InterPro" id="IPR051310">
    <property type="entry name" value="MCP_chemotaxis"/>
</dbReference>
<dbReference type="SUPFAM" id="SSF58104">
    <property type="entry name" value="Methyl-accepting chemotaxis protein (MCP) signaling domain"/>
    <property type="match status" value="1"/>
</dbReference>
<name>A0A4Q0Y5Z8_9BACT</name>
<evidence type="ECO:0000256" key="4">
    <source>
        <dbReference type="SAM" id="Coils"/>
    </source>
</evidence>
<dbReference type="Pfam" id="PF00015">
    <property type="entry name" value="MCPsignal"/>
    <property type="match status" value="1"/>
</dbReference>
<dbReference type="PANTHER" id="PTHR43531">
    <property type="entry name" value="PROTEIN ICFG"/>
    <property type="match status" value="1"/>
</dbReference>
<dbReference type="Gene3D" id="6.10.340.10">
    <property type="match status" value="1"/>
</dbReference>
<dbReference type="PRINTS" id="PR00260">
    <property type="entry name" value="CHEMTRNSDUCR"/>
</dbReference>
<comment type="similarity">
    <text evidence="2">Belongs to the methyl-accepting chemotaxis (MCP) protein family.</text>
</comment>
<keyword evidence="4" id="KW-0175">Coiled coil</keyword>
<keyword evidence="8" id="KW-1185">Reference proteome</keyword>
<reference evidence="7 8" key="1">
    <citation type="submission" date="2017-10" db="EMBL/GenBank/DDBJ databases">
        <title>Genomics of the genus Arcobacter.</title>
        <authorList>
            <person name="Perez-Cataluna A."/>
            <person name="Figueras M.J."/>
        </authorList>
    </citation>
    <scope>NUCLEOTIDE SEQUENCE [LARGE SCALE GENOMIC DNA]</scope>
    <source>
        <strain evidence="7 8">DSM 24636</strain>
    </source>
</reference>
<feature type="transmembrane region" description="Helical" evidence="5">
    <location>
        <begin position="15"/>
        <end position="35"/>
    </location>
</feature>
<feature type="domain" description="Methyl-accepting transducer" evidence="6">
    <location>
        <begin position="374"/>
        <end position="603"/>
    </location>
</feature>
<evidence type="ECO:0000256" key="2">
    <source>
        <dbReference type="ARBA" id="ARBA00029447"/>
    </source>
</evidence>
<dbReference type="InterPro" id="IPR004089">
    <property type="entry name" value="MCPsignal_dom"/>
</dbReference>
<evidence type="ECO:0000313" key="7">
    <source>
        <dbReference type="EMBL" id="RXJ64814.1"/>
    </source>
</evidence>
<evidence type="ECO:0000256" key="3">
    <source>
        <dbReference type="PROSITE-ProRule" id="PRU00284"/>
    </source>
</evidence>
<dbReference type="InterPro" id="IPR004090">
    <property type="entry name" value="Chemotax_Me-accpt_rcpt"/>
</dbReference>
<keyword evidence="5" id="KW-0812">Transmembrane</keyword>
<dbReference type="Gene3D" id="1.10.287.950">
    <property type="entry name" value="Methyl-accepting chemotaxis protein"/>
    <property type="match status" value="1"/>
</dbReference>
<dbReference type="GO" id="GO:0016020">
    <property type="term" value="C:membrane"/>
    <property type="evidence" value="ECO:0007669"/>
    <property type="project" value="InterPro"/>
</dbReference>
<dbReference type="SMART" id="SM00283">
    <property type="entry name" value="MA"/>
    <property type="match status" value="1"/>
</dbReference>
<accession>A0A4Q0Y5Z8</accession>
<proteinExistence type="inferred from homology"/>
<keyword evidence="3" id="KW-0807">Transducer</keyword>
<keyword evidence="1" id="KW-0145">Chemotaxis</keyword>
<dbReference type="GO" id="GO:0007165">
    <property type="term" value="P:signal transduction"/>
    <property type="evidence" value="ECO:0007669"/>
    <property type="project" value="UniProtKB-KW"/>
</dbReference>
<protein>
    <submittedName>
        <fullName evidence="7">Chemotaxis protein</fullName>
    </submittedName>
</protein>
<keyword evidence="5" id="KW-1133">Transmembrane helix</keyword>
<dbReference type="EMBL" id="PDKO01000001">
    <property type="protein sequence ID" value="RXJ64814.1"/>
    <property type="molecule type" value="Genomic_DNA"/>
</dbReference>
<evidence type="ECO:0000313" key="8">
    <source>
        <dbReference type="Proteomes" id="UP000290191"/>
    </source>
</evidence>
<evidence type="ECO:0000256" key="1">
    <source>
        <dbReference type="ARBA" id="ARBA00022500"/>
    </source>
</evidence>
<dbReference type="OrthoDB" id="5342402at2"/>
<feature type="coiled-coil region" evidence="4">
    <location>
        <begin position="304"/>
        <end position="370"/>
    </location>
</feature>